<keyword evidence="2" id="KW-1185">Reference proteome</keyword>
<gene>
    <name evidence="1" type="ORF">PCG10_010524</name>
</gene>
<organism evidence="1 2">
    <name type="scientific">Penicillium crustosum</name>
    <name type="common">Blue mold fungus</name>
    <dbReference type="NCBI Taxonomy" id="36656"/>
    <lineage>
        <taxon>Eukaryota</taxon>
        <taxon>Fungi</taxon>
        <taxon>Dikarya</taxon>
        <taxon>Ascomycota</taxon>
        <taxon>Pezizomycotina</taxon>
        <taxon>Eurotiomycetes</taxon>
        <taxon>Eurotiomycetidae</taxon>
        <taxon>Eurotiales</taxon>
        <taxon>Aspergillaceae</taxon>
        <taxon>Penicillium</taxon>
    </lineage>
</organism>
<evidence type="ECO:0000313" key="2">
    <source>
        <dbReference type="Proteomes" id="UP000701341"/>
    </source>
</evidence>
<evidence type="ECO:0000313" key="1">
    <source>
        <dbReference type="EMBL" id="KAF7518881.1"/>
    </source>
</evidence>
<proteinExistence type="predicted"/>
<accession>A0A9P5GFT6</accession>
<dbReference type="EMBL" id="JAAOZQ010000094">
    <property type="protein sequence ID" value="KAF7518881.1"/>
    <property type="molecule type" value="Genomic_DNA"/>
</dbReference>
<dbReference type="Proteomes" id="UP000701341">
    <property type="component" value="Unassembled WGS sequence"/>
</dbReference>
<reference evidence="1" key="1">
    <citation type="submission" date="2020-02" db="EMBL/GenBank/DDBJ databases">
        <authorList>
            <person name="Lichtner F.J."/>
        </authorList>
    </citation>
    <scope>NUCLEOTIDE SEQUENCE</scope>
    <source>
        <strain evidence="1">G10</strain>
    </source>
</reference>
<protein>
    <submittedName>
        <fullName evidence="1">Uncharacterized protein</fullName>
    </submittedName>
</protein>
<comment type="caution">
    <text evidence="1">The sequence shown here is derived from an EMBL/GenBank/DDBJ whole genome shotgun (WGS) entry which is preliminary data.</text>
</comment>
<name>A0A9P5GFT6_PENCR</name>
<sequence length="222" mass="25082">MVKQIGAREATRESLPPLRVSQFHTTSSAVERLSYRGGLHDWSNFCRDVRNTTDSQNWSNAAIKYSLASRNLEENEVFVGDESGVQGRFQQAVGQILGMVFRAQTLDIRFADFKCLGKATTITPDCVIKNSGNDLQVVGELKVPWVDDHSIQHSRDAGQPFDLGSHLRMLLAQPVQYMKDLKCKYGFLSTYEETIFLQQRHNSARWVIDCSPVIFASDAYTE</sequence>
<dbReference type="AlphaFoldDB" id="A0A9P5GFT6"/>